<proteinExistence type="predicted"/>
<gene>
    <name evidence="1" type="ORF">PSON_ATCC_30995.1.T0930044</name>
</gene>
<organism evidence="1 2">
    <name type="scientific">Paramecium sonneborni</name>
    <dbReference type="NCBI Taxonomy" id="65129"/>
    <lineage>
        <taxon>Eukaryota</taxon>
        <taxon>Sar</taxon>
        <taxon>Alveolata</taxon>
        <taxon>Ciliophora</taxon>
        <taxon>Intramacronucleata</taxon>
        <taxon>Oligohymenophorea</taxon>
        <taxon>Peniculida</taxon>
        <taxon>Parameciidae</taxon>
        <taxon>Paramecium</taxon>
    </lineage>
</organism>
<sequence length="121" mass="14446">MFYQFRQKISYYNNFFEQNGVNFWIIEFQSKHTQKNQDILGRNNKIVIGSTESTNTKFKLIDCYLFSFETICLQKKKFDVDIPFEDLKTIQTMAIFKIKLAFGTNNQINKINKQVNSEIIY</sequence>
<keyword evidence="2" id="KW-1185">Reference proteome</keyword>
<comment type="caution">
    <text evidence="1">The sequence shown here is derived from an EMBL/GenBank/DDBJ whole genome shotgun (WGS) entry which is preliminary data.</text>
</comment>
<reference evidence="1" key="1">
    <citation type="submission" date="2021-01" db="EMBL/GenBank/DDBJ databases">
        <authorList>
            <consortium name="Genoscope - CEA"/>
            <person name="William W."/>
        </authorList>
    </citation>
    <scope>NUCLEOTIDE SEQUENCE</scope>
</reference>
<dbReference type="Proteomes" id="UP000692954">
    <property type="component" value="Unassembled WGS sequence"/>
</dbReference>
<evidence type="ECO:0000313" key="1">
    <source>
        <dbReference type="EMBL" id="CAD8109179.1"/>
    </source>
</evidence>
<evidence type="ECO:0000313" key="2">
    <source>
        <dbReference type="Proteomes" id="UP000692954"/>
    </source>
</evidence>
<name>A0A8S1Q2V8_9CILI</name>
<dbReference type="AlphaFoldDB" id="A0A8S1Q2V8"/>
<accession>A0A8S1Q2V8</accession>
<dbReference type="EMBL" id="CAJJDN010000093">
    <property type="protein sequence ID" value="CAD8109179.1"/>
    <property type="molecule type" value="Genomic_DNA"/>
</dbReference>
<protein>
    <submittedName>
        <fullName evidence="1">Uncharacterized protein</fullName>
    </submittedName>
</protein>
<dbReference type="OrthoDB" id="79771at2759"/>